<evidence type="ECO:0000313" key="5">
    <source>
        <dbReference type="Proteomes" id="UP000046393"/>
    </source>
</evidence>
<dbReference type="InterPro" id="IPR050701">
    <property type="entry name" value="Histone_Mod_Regulator"/>
</dbReference>
<dbReference type="InterPro" id="IPR034732">
    <property type="entry name" value="EPHD"/>
</dbReference>
<dbReference type="CDD" id="cd15492">
    <property type="entry name" value="PHD_BRPF_JADE_like"/>
    <property type="match status" value="1"/>
</dbReference>
<dbReference type="Pfam" id="PF13831">
    <property type="entry name" value="PHD_2"/>
    <property type="match status" value="1"/>
</dbReference>
<keyword evidence="3" id="KW-0862">Zinc</keyword>
<keyword evidence="2" id="KW-0863">Zinc-finger</keyword>
<sequence>MPHLSQYHCDQTDINYIKLLNERRLLSHLYTVDVKQFAALMEQFEVSCYEADFEDDDPIVFCEICMVPVHQSCYGVEVLPKGDWICDVCSEFDPNSVPTCVFCPYTGGAMKVAEDGCTWAHISCALWIPEVRFGNHIRREPITKIDDVASGRWDLKCSICDTSVGACIQCSYDNCSTGFHVTCALREKYKLIVEKLEEDFFLYVSPEKISEQLNIREDVVDELYEYWKLKRADNRNRMLLMDRSILENKVVSELSLQLRKMMQIGFELRHDLEKVV</sequence>
<evidence type="ECO:0000259" key="4">
    <source>
        <dbReference type="PROSITE" id="PS51805"/>
    </source>
</evidence>
<accession>A0A0N5AGG4</accession>
<dbReference type="PANTHER" id="PTHR13793:SF107">
    <property type="entry name" value="BROMODOMAIN-CONTAINING PROTEIN HOMOLOG"/>
    <property type="match status" value="1"/>
</dbReference>
<dbReference type="GO" id="GO:0006357">
    <property type="term" value="P:regulation of transcription by RNA polymerase II"/>
    <property type="evidence" value="ECO:0007669"/>
    <property type="project" value="TreeGrafter"/>
</dbReference>
<dbReference type="STRING" id="451379.A0A0N5AGG4"/>
<dbReference type="InterPro" id="IPR011011">
    <property type="entry name" value="Znf_FYVE_PHD"/>
</dbReference>
<reference evidence="6" key="1">
    <citation type="submission" date="2017-02" db="UniProtKB">
        <authorList>
            <consortium name="WormBaseParasite"/>
        </authorList>
    </citation>
    <scope>IDENTIFICATION</scope>
</reference>
<feature type="domain" description="PHD-type" evidence="4">
    <location>
        <begin position="97"/>
        <end position="208"/>
    </location>
</feature>
<organism evidence="5 6">
    <name type="scientific">Syphacia muris</name>
    <dbReference type="NCBI Taxonomy" id="451379"/>
    <lineage>
        <taxon>Eukaryota</taxon>
        <taxon>Metazoa</taxon>
        <taxon>Ecdysozoa</taxon>
        <taxon>Nematoda</taxon>
        <taxon>Chromadorea</taxon>
        <taxon>Rhabditida</taxon>
        <taxon>Spirurina</taxon>
        <taxon>Oxyuridomorpha</taxon>
        <taxon>Oxyuroidea</taxon>
        <taxon>Oxyuridae</taxon>
        <taxon>Syphacia</taxon>
    </lineage>
</organism>
<evidence type="ECO:0000256" key="2">
    <source>
        <dbReference type="ARBA" id="ARBA00022771"/>
    </source>
</evidence>
<evidence type="ECO:0000256" key="1">
    <source>
        <dbReference type="ARBA" id="ARBA00022723"/>
    </source>
</evidence>
<dbReference type="GO" id="GO:0008270">
    <property type="term" value="F:zinc ion binding"/>
    <property type="evidence" value="ECO:0007669"/>
    <property type="project" value="UniProtKB-KW"/>
</dbReference>
<dbReference type="PANTHER" id="PTHR13793">
    <property type="entry name" value="PHD FINGER PROTEINS"/>
    <property type="match status" value="1"/>
</dbReference>
<dbReference type="WBParaSite" id="SMUV_0000341301-mRNA-1">
    <property type="protein sequence ID" value="SMUV_0000341301-mRNA-1"/>
    <property type="gene ID" value="SMUV_0000341301"/>
</dbReference>
<dbReference type="InterPro" id="IPR001965">
    <property type="entry name" value="Znf_PHD"/>
</dbReference>
<dbReference type="SUPFAM" id="SSF57903">
    <property type="entry name" value="FYVE/PHD zinc finger"/>
    <property type="match status" value="1"/>
</dbReference>
<dbReference type="Gene3D" id="3.30.40.10">
    <property type="entry name" value="Zinc/RING finger domain, C3HC4 (zinc finger)"/>
    <property type="match status" value="2"/>
</dbReference>
<keyword evidence="1" id="KW-0479">Metal-binding</keyword>
<protein>
    <submittedName>
        <fullName evidence="6">PHD-type domain-containing protein</fullName>
    </submittedName>
</protein>
<dbReference type="Pfam" id="PF13832">
    <property type="entry name" value="zf-HC5HC2H_2"/>
    <property type="match status" value="1"/>
</dbReference>
<name>A0A0N5AGG4_9BILA</name>
<evidence type="ECO:0000313" key="6">
    <source>
        <dbReference type="WBParaSite" id="SMUV_0000341301-mRNA-1"/>
    </source>
</evidence>
<evidence type="ECO:0000256" key="3">
    <source>
        <dbReference type="ARBA" id="ARBA00022833"/>
    </source>
</evidence>
<proteinExistence type="predicted"/>
<dbReference type="InterPro" id="IPR019787">
    <property type="entry name" value="Znf_PHD-finger"/>
</dbReference>
<dbReference type="SMART" id="SM00249">
    <property type="entry name" value="PHD"/>
    <property type="match status" value="2"/>
</dbReference>
<dbReference type="InterPro" id="IPR013083">
    <property type="entry name" value="Znf_RING/FYVE/PHD"/>
</dbReference>
<dbReference type="PROSITE" id="PS51805">
    <property type="entry name" value="EPHD"/>
    <property type="match status" value="1"/>
</dbReference>
<keyword evidence="5" id="KW-1185">Reference proteome</keyword>
<dbReference type="AlphaFoldDB" id="A0A0N5AGG4"/>
<dbReference type="Proteomes" id="UP000046393">
    <property type="component" value="Unplaced"/>
</dbReference>